<name>A0A6J6QPW6_9ZZZZ</name>
<dbReference type="GO" id="GO:0046872">
    <property type="term" value="F:metal ion binding"/>
    <property type="evidence" value="ECO:0007669"/>
    <property type="project" value="UniProtKB-KW"/>
</dbReference>
<sequence>MTLTMERLLEHMLWANQEVFKLISQMPDSALHAFATDSEWNVAEILAHIAGASGGYGNALGSDQNREIIRPNAMGDLVIIKEKLFTFDTQLLKLAKDSDGEVKLIRDGITKYWKRSTIVSQAVHHATEHRAQAVCALEARGFKGIKLDDFDVWAFETHFG</sequence>
<dbReference type="Gene3D" id="1.20.120.450">
    <property type="entry name" value="dinb family like domain"/>
    <property type="match status" value="1"/>
</dbReference>
<dbReference type="InterPro" id="IPR034660">
    <property type="entry name" value="DinB/YfiT-like"/>
</dbReference>
<accession>A0A6J6QPW6</accession>
<organism evidence="2">
    <name type="scientific">freshwater metagenome</name>
    <dbReference type="NCBI Taxonomy" id="449393"/>
    <lineage>
        <taxon>unclassified sequences</taxon>
        <taxon>metagenomes</taxon>
        <taxon>ecological metagenomes</taxon>
    </lineage>
</organism>
<keyword evidence="1" id="KW-0479">Metal-binding</keyword>
<protein>
    <submittedName>
        <fullName evidence="2">Unannotated protein</fullName>
    </submittedName>
</protein>
<dbReference type="InterPro" id="IPR007837">
    <property type="entry name" value="DinB"/>
</dbReference>
<dbReference type="EMBL" id="CAEZYD010000008">
    <property type="protein sequence ID" value="CAB4709434.1"/>
    <property type="molecule type" value="Genomic_DNA"/>
</dbReference>
<reference evidence="2" key="1">
    <citation type="submission" date="2020-05" db="EMBL/GenBank/DDBJ databases">
        <authorList>
            <person name="Chiriac C."/>
            <person name="Salcher M."/>
            <person name="Ghai R."/>
            <person name="Kavagutti S V."/>
        </authorList>
    </citation>
    <scope>NUCLEOTIDE SEQUENCE</scope>
</reference>
<dbReference type="Pfam" id="PF05163">
    <property type="entry name" value="DinB"/>
    <property type="match status" value="1"/>
</dbReference>
<dbReference type="AlphaFoldDB" id="A0A6J6QPW6"/>
<evidence type="ECO:0000313" key="2">
    <source>
        <dbReference type="EMBL" id="CAB4709434.1"/>
    </source>
</evidence>
<dbReference type="SUPFAM" id="SSF109854">
    <property type="entry name" value="DinB/YfiT-like putative metalloenzymes"/>
    <property type="match status" value="1"/>
</dbReference>
<gene>
    <name evidence="2" type="ORF">UFOPK2652_00698</name>
</gene>
<proteinExistence type="predicted"/>
<evidence type="ECO:0000256" key="1">
    <source>
        <dbReference type="ARBA" id="ARBA00022723"/>
    </source>
</evidence>